<proteinExistence type="predicted"/>
<dbReference type="Proteomes" id="UP001295444">
    <property type="component" value="Chromosome 07"/>
</dbReference>
<evidence type="ECO:0000313" key="4">
    <source>
        <dbReference type="Proteomes" id="UP001295444"/>
    </source>
</evidence>
<sequence length="241" mass="26421">HGPERTQIVYAPAKPEKNQRLTDLDKPIQPENHTAEQGGNGTDRLKIRCKVRVILVATPPMESGTTDPANMGRRSQRAATGGGTNAKDISSMPQRPAEPKMAAISEQDTSSAGLEQPSGVLTDPQSHMDVQPDPDALIPATKLDIRNLLAELKQMSAVDMALLRTEVQAVTDRVQTTEEAILDVQHEMRGLKETVMQLQTAHSALLNKLDAAEDRNRRNNVEIRGIPITTTLPQTPHRQRS</sequence>
<evidence type="ECO:0000256" key="2">
    <source>
        <dbReference type="SAM" id="MobiDB-lite"/>
    </source>
</evidence>
<evidence type="ECO:0000313" key="3">
    <source>
        <dbReference type="EMBL" id="CAH2306047.1"/>
    </source>
</evidence>
<feature type="region of interest" description="Disordered" evidence="2">
    <location>
        <begin position="1"/>
        <end position="44"/>
    </location>
</feature>
<name>A0AAD1WEF4_PELCU</name>
<organism evidence="3 4">
    <name type="scientific">Pelobates cultripes</name>
    <name type="common">Western spadefoot toad</name>
    <dbReference type="NCBI Taxonomy" id="61616"/>
    <lineage>
        <taxon>Eukaryota</taxon>
        <taxon>Metazoa</taxon>
        <taxon>Chordata</taxon>
        <taxon>Craniata</taxon>
        <taxon>Vertebrata</taxon>
        <taxon>Euteleostomi</taxon>
        <taxon>Amphibia</taxon>
        <taxon>Batrachia</taxon>
        <taxon>Anura</taxon>
        <taxon>Pelobatoidea</taxon>
        <taxon>Pelobatidae</taxon>
        <taxon>Pelobates</taxon>
    </lineage>
</organism>
<gene>
    <name evidence="3" type="ORF">PECUL_23A033539</name>
</gene>
<dbReference type="EMBL" id="OW240918">
    <property type="protein sequence ID" value="CAH2306047.1"/>
    <property type="molecule type" value="Genomic_DNA"/>
</dbReference>
<feature type="non-terminal residue" evidence="3">
    <location>
        <position position="1"/>
    </location>
</feature>
<evidence type="ECO:0000256" key="1">
    <source>
        <dbReference type="SAM" id="Coils"/>
    </source>
</evidence>
<keyword evidence="4" id="KW-1185">Reference proteome</keyword>
<accession>A0AAD1WEF4</accession>
<feature type="coiled-coil region" evidence="1">
    <location>
        <begin position="160"/>
        <end position="215"/>
    </location>
</feature>
<protein>
    <submittedName>
        <fullName evidence="3">Uncharacterized protein</fullName>
    </submittedName>
</protein>
<dbReference type="AlphaFoldDB" id="A0AAD1WEF4"/>
<keyword evidence="1" id="KW-0175">Coiled coil</keyword>
<feature type="region of interest" description="Disordered" evidence="2">
    <location>
        <begin position="58"/>
        <end position="127"/>
    </location>
</feature>
<feature type="compositionally biased region" description="Basic and acidic residues" evidence="2">
    <location>
        <begin position="14"/>
        <end position="28"/>
    </location>
</feature>
<reference evidence="3" key="1">
    <citation type="submission" date="2022-03" db="EMBL/GenBank/DDBJ databases">
        <authorList>
            <person name="Alioto T."/>
            <person name="Alioto T."/>
            <person name="Gomez Garrido J."/>
        </authorList>
    </citation>
    <scope>NUCLEOTIDE SEQUENCE</scope>
</reference>